<proteinExistence type="predicted"/>
<organism evidence="1 2">
    <name type="scientific">Pandoraea pneumonica</name>
    <dbReference type="NCBI Taxonomy" id="2508299"/>
    <lineage>
        <taxon>Bacteria</taxon>
        <taxon>Pseudomonadati</taxon>
        <taxon>Pseudomonadota</taxon>
        <taxon>Betaproteobacteria</taxon>
        <taxon>Burkholderiales</taxon>
        <taxon>Burkholderiaceae</taxon>
        <taxon>Pandoraea</taxon>
    </lineage>
</organism>
<name>A0A5E4RDA0_9BURK</name>
<evidence type="ECO:0000313" key="2">
    <source>
        <dbReference type="Proteomes" id="UP000366945"/>
    </source>
</evidence>
<sequence length="136" mass="15296">MIFMGISVLTGVQRCANPHQVLQFRNVGLRIELCDGRFSDSAITVYNHSIPFNGETEHSMKANYSIAEIEQAINYWTRRQAADSHWALCPSARVLADVYGEMIYRHDTSVAAETLNERQSQAIETALHQMELGLAP</sequence>
<dbReference type="Proteomes" id="UP000366945">
    <property type="component" value="Unassembled WGS sequence"/>
</dbReference>
<gene>
    <name evidence="1" type="ORF">PPN31114_00050</name>
</gene>
<dbReference type="AlphaFoldDB" id="A0A5E4RDA0"/>
<dbReference type="InterPro" id="IPR022191">
    <property type="entry name" value="DUF3717"/>
</dbReference>
<keyword evidence="2" id="KW-1185">Reference proteome</keyword>
<protein>
    <submittedName>
        <fullName evidence="1">Uncharacterized protein</fullName>
    </submittedName>
</protein>
<reference evidence="1 2" key="1">
    <citation type="submission" date="2019-08" db="EMBL/GenBank/DDBJ databases">
        <authorList>
            <person name="Peeters C."/>
        </authorList>
    </citation>
    <scope>NUCLEOTIDE SEQUENCE [LARGE SCALE GENOMIC DNA]</scope>
    <source>
        <strain evidence="1 2">LMG 31114</strain>
    </source>
</reference>
<dbReference type="EMBL" id="CABPSK010000001">
    <property type="protein sequence ID" value="VVD60069.1"/>
    <property type="molecule type" value="Genomic_DNA"/>
</dbReference>
<evidence type="ECO:0000313" key="1">
    <source>
        <dbReference type="EMBL" id="VVD60069.1"/>
    </source>
</evidence>
<dbReference type="Pfam" id="PF12512">
    <property type="entry name" value="DUF3717"/>
    <property type="match status" value="1"/>
</dbReference>
<accession>A0A5E4RDA0</accession>